<dbReference type="eggNOG" id="COG3046">
    <property type="taxonomic scope" value="Bacteria"/>
</dbReference>
<protein>
    <submittedName>
        <fullName evidence="2">Deoxyribodipyrimidine photolyase</fullName>
    </submittedName>
</protein>
<dbReference type="InterPro" id="IPR052551">
    <property type="entry name" value="UV-DNA_repair_photolyase"/>
</dbReference>
<dbReference type="Gene3D" id="1.10.579.10">
    <property type="entry name" value="DNA Cyclobutane Dipyrimidine Photolyase, subunit A, domain 3"/>
    <property type="match status" value="1"/>
</dbReference>
<feature type="region of interest" description="Disordered" evidence="1">
    <location>
        <begin position="466"/>
        <end position="489"/>
    </location>
</feature>
<dbReference type="SUPFAM" id="SSF48173">
    <property type="entry name" value="Cryptochrome/photolyase FAD-binding domain"/>
    <property type="match status" value="1"/>
</dbReference>
<keyword evidence="2" id="KW-0456">Lyase</keyword>
<evidence type="ECO:0000256" key="1">
    <source>
        <dbReference type="SAM" id="MobiDB-lite"/>
    </source>
</evidence>
<dbReference type="GO" id="GO:0016829">
    <property type="term" value="F:lyase activity"/>
    <property type="evidence" value="ECO:0007669"/>
    <property type="project" value="UniProtKB-KW"/>
</dbReference>
<evidence type="ECO:0000313" key="2">
    <source>
        <dbReference type="EMBL" id="CCH18253.1"/>
    </source>
</evidence>
<dbReference type="Proteomes" id="UP000003448">
    <property type="component" value="Unassembled WGS sequence"/>
</dbReference>
<name>I0L356_9ACTN</name>
<evidence type="ECO:0000313" key="3">
    <source>
        <dbReference type="Proteomes" id="UP000003448"/>
    </source>
</evidence>
<sequence>MLRRRWLLADQLGPHFLDDPDQPALLVEVRELFRRRPMHRQKAHLILSGVRHRAAELGDRALLLRTDTFREALAQVPEPVEVCHPHSRAALGFARSVPGLTVLPPRGFITGQADFVAWADRTRRGPLRMADFYRQARRWHHVLSGPARGSGGAPAPRRPRAEAAAVPATPPPPPPIVEDDIDAQVRRDLDRWEADGVRFVGRDGPRQYPATHAEAQARLTHFLTYRLPDYGRYADVMSADDPLFAHSALSSSFNLGLLHPEPAVRAAEQAWRSGAAPRTAVEPFIRGLLGWREFLWQLYWYHEPQFRGANWLAATEPIPQWFAELDADAVEARCLADVLAAVRDRAWTHHSPRLLVLGNYALQRGWRPVEVADWFQRCFVDGTDWVMNATVIGMSQYADLARVDTRPYAVDGTDIDEISDYCAGCRYTPERALGELACPYTGGFESFLHRNRERLVADPRLAAELARRDEPEHREAVLAQEEKRGSTAP</sequence>
<keyword evidence="3" id="KW-1185">Reference proteome</keyword>
<feature type="region of interest" description="Disordered" evidence="1">
    <location>
        <begin position="143"/>
        <end position="179"/>
    </location>
</feature>
<dbReference type="InterPro" id="IPR036134">
    <property type="entry name" value="Crypto/Photolyase_FAD-like_sf"/>
</dbReference>
<dbReference type="Gene3D" id="3.40.50.620">
    <property type="entry name" value="HUPs"/>
    <property type="match status" value="1"/>
</dbReference>
<dbReference type="OrthoDB" id="5288100at2"/>
<dbReference type="Gene3D" id="1.25.40.80">
    <property type="match status" value="1"/>
</dbReference>
<dbReference type="STRING" id="1150864.MILUP08_43158"/>
<proteinExistence type="predicted"/>
<accession>I0L356</accession>
<dbReference type="InterPro" id="IPR014729">
    <property type="entry name" value="Rossmann-like_a/b/a_fold"/>
</dbReference>
<organism evidence="2 3">
    <name type="scientific">Micromonospora lupini str. Lupac 08</name>
    <dbReference type="NCBI Taxonomy" id="1150864"/>
    <lineage>
        <taxon>Bacteria</taxon>
        <taxon>Bacillati</taxon>
        <taxon>Actinomycetota</taxon>
        <taxon>Actinomycetes</taxon>
        <taxon>Micromonosporales</taxon>
        <taxon>Micromonosporaceae</taxon>
        <taxon>Micromonospora</taxon>
    </lineage>
</organism>
<dbReference type="AlphaFoldDB" id="I0L356"/>
<dbReference type="Pfam" id="PF04244">
    <property type="entry name" value="DPRP"/>
    <property type="match status" value="1"/>
</dbReference>
<dbReference type="PANTHER" id="PTHR38657">
    <property type="entry name" value="SLR1343 PROTEIN"/>
    <property type="match status" value="1"/>
</dbReference>
<dbReference type="InterPro" id="IPR007357">
    <property type="entry name" value="PhrB-like"/>
</dbReference>
<comment type="caution">
    <text evidence="2">The sequence shown here is derived from an EMBL/GenBank/DDBJ whole genome shotgun (WGS) entry which is preliminary data.</text>
</comment>
<dbReference type="EMBL" id="CAIE01000025">
    <property type="protein sequence ID" value="CCH18253.1"/>
    <property type="molecule type" value="Genomic_DNA"/>
</dbReference>
<dbReference type="RefSeq" id="WP_007459478.1">
    <property type="nucleotide sequence ID" value="NZ_HF570108.1"/>
</dbReference>
<dbReference type="Gene3D" id="1.10.10.1710">
    <property type="entry name" value="Deoxyribodipyrimidine photolyase-related"/>
    <property type="match status" value="1"/>
</dbReference>
<gene>
    <name evidence="2" type="ORF">MILUP08_43158</name>
</gene>
<dbReference type="PANTHER" id="PTHR38657:SF1">
    <property type="entry name" value="SLR1343 PROTEIN"/>
    <property type="match status" value="1"/>
</dbReference>
<reference evidence="3" key="1">
    <citation type="journal article" date="2012" name="J. Bacteriol.">
        <title>Genome Sequence of Micromonospora lupini Lupac 08, Isolated from Root Nodules of Lupinus angustifolius.</title>
        <authorList>
            <person name="Alonso-Vega P."/>
            <person name="Normand P."/>
            <person name="Bacigalupe R."/>
            <person name="Pujic P."/>
            <person name="Lajus A."/>
            <person name="Vallenet D."/>
            <person name="Carro L."/>
            <person name="Coll P."/>
            <person name="Trujillo M.E."/>
        </authorList>
    </citation>
    <scope>NUCLEOTIDE SEQUENCE [LARGE SCALE GENOMIC DNA]</scope>
    <source>
        <strain evidence="3">Lupac 08</strain>
    </source>
</reference>